<dbReference type="Proteomes" id="UP001058271">
    <property type="component" value="Chromosome"/>
</dbReference>
<sequence length="211" mass="22186">MEDEPTVRDARPGSGSAPQDRQRPGPAAGERELMVTGIGGQGIQLLAKTLALAATREGRYAMLAADYGGEMRGGPSKATVVVGDRPLRALPILPSAGSAIFAHHRFAEHVEERLRPGALVVVNVPLVDPGAFRDDLRIVTVDAMRAAKEAQAPNAAGFVLLGAYNAGTRTVAPQSLEDAMTELLPPYRRQHAEANVRALRAGAAAVTEAAR</sequence>
<protein>
    <submittedName>
        <fullName evidence="4">2-oxoacid:acceptor oxidoreductase family protein</fullName>
    </submittedName>
</protein>
<evidence type="ECO:0000313" key="4">
    <source>
        <dbReference type="EMBL" id="UWZ33681.1"/>
    </source>
</evidence>
<dbReference type="Pfam" id="PF01558">
    <property type="entry name" value="POR"/>
    <property type="match status" value="1"/>
</dbReference>
<organism evidence="4 5">
    <name type="scientific">Dactylosporangium roseum</name>
    <dbReference type="NCBI Taxonomy" id="47989"/>
    <lineage>
        <taxon>Bacteria</taxon>
        <taxon>Bacillati</taxon>
        <taxon>Actinomycetota</taxon>
        <taxon>Actinomycetes</taxon>
        <taxon>Micromonosporales</taxon>
        <taxon>Micromonosporaceae</taxon>
        <taxon>Dactylosporangium</taxon>
    </lineage>
</organism>
<dbReference type="EMBL" id="CP073721">
    <property type="protein sequence ID" value="UWZ33681.1"/>
    <property type="molecule type" value="Genomic_DNA"/>
</dbReference>
<dbReference type="PANTHER" id="PTHR42730:SF1">
    <property type="entry name" value="2-OXOGLUTARATE SYNTHASE SUBUNIT KORC"/>
    <property type="match status" value="1"/>
</dbReference>
<gene>
    <name evidence="4" type="ORF">Drose_20525</name>
</gene>
<evidence type="ECO:0000256" key="2">
    <source>
        <dbReference type="SAM" id="MobiDB-lite"/>
    </source>
</evidence>
<dbReference type="InterPro" id="IPR002869">
    <property type="entry name" value="Pyrv_flavodox_OxRed_cen"/>
</dbReference>
<dbReference type="PANTHER" id="PTHR42730">
    <property type="entry name" value="2-OXOGLUTARATE SYNTHASE SUBUNIT KORC"/>
    <property type="match status" value="1"/>
</dbReference>
<evidence type="ECO:0000256" key="1">
    <source>
        <dbReference type="ARBA" id="ARBA00023002"/>
    </source>
</evidence>
<evidence type="ECO:0000259" key="3">
    <source>
        <dbReference type="Pfam" id="PF01558"/>
    </source>
</evidence>
<dbReference type="InterPro" id="IPR019752">
    <property type="entry name" value="Pyrv/ketoisovalerate_OxRed_cat"/>
</dbReference>
<dbReference type="InterPro" id="IPR052554">
    <property type="entry name" value="2-oxoglutarate_synth_KorC"/>
</dbReference>
<feature type="domain" description="Pyruvate/ketoisovalerate oxidoreductase catalytic" evidence="3">
    <location>
        <begin position="39"/>
        <end position="203"/>
    </location>
</feature>
<accession>A0ABY5YVA5</accession>
<reference evidence="4" key="1">
    <citation type="submission" date="2021-04" db="EMBL/GenBank/DDBJ databases">
        <title>Biosynthetic gene clusters of Dactylosporangioum roseum.</title>
        <authorList>
            <person name="Hartkoorn R.C."/>
            <person name="Beaudoing E."/>
            <person name="Hot D."/>
            <person name="Moureu S."/>
        </authorList>
    </citation>
    <scope>NUCLEOTIDE SEQUENCE</scope>
    <source>
        <strain evidence="4">NRRL B-16295</strain>
    </source>
</reference>
<keyword evidence="1" id="KW-0560">Oxidoreductase</keyword>
<proteinExistence type="predicted"/>
<name>A0ABY5YVA5_9ACTN</name>
<feature type="region of interest" description="Disordered" evidence="2">
    <location>
        <begin position="1"/>
        <end position="28"/>
    </location>
</feature>
<dbReference type="RefSeq" id="WP_260722940.1">
    <property type="nucleotide sequence ID" value="NZ_BAAABS010000057.1"/>
</dbReference>
<dbReference type="SUPFAM" id="SSF53323">
    <property type="entry name" value="Pyruvate-ferredoxin oxidoreductase, PFOR, domain III"/>
    <property type="match status" value="1"/>
</dbReference>
<keyword evidence="5" id="KW-1185">Reference proteome</keyword>
<dbReference type="Gene3D" id="3.40.920.10">
    <property type="entry name" value="Pyruvate-ferredoxin oxidoreductase, PFOR, domain III"/>
    <property type="match status" value="1"/>
</dbReference>
<feature type="compositionally biased region" description="Basic and acidic residues" evidence="2">
    <location>
        <begin position="1"/>
        <end position="11"/>
    </location>
</feature>
<evidence type="ECO:0000313" key="5">
    <source>
        <dbReference type="Proteomes" id="UP001058271"/>
    </source>
</evidence>